<accession>A0ABN6VEW0</accession>
<organism evidence="1 2">
    <name type="scientific">Methylocystis iwaonis</name>
    <dbReference type="NCBI Taxonomy" id="2885079"/>
    <lineage>
        <taxon>Bacteria</taxon>
        <taxon>Pseudomonadati</taxon>
        <taxon>Pseudomonadota</taxon>
        <taxon>Alphaproteobacteria</taxon>
        <taxon>Hyphomicrobiales</taxon>
        <taxon>Methylocystaceae</taxon>
        <taxon>Methylocystis</taxon>
    </lineage>
</organism>
<gene>
    <name evidence="1" type="ORF">SS37A_12260</name>
</gene>
<evidence type="ECO:0000313" key="1">
    <source>
        <dbReference type="EMBL" id="BDV33697.1"/>
    </source>
</evidence>
<keyword evidence="2" id="KW-1185">Reference proteome</keyword>
<proteinExistence type="predicted"/>
<reference evidence="1 2" key="1">
    <citation type="journal article" date="2023" name="Int. J. Syst. Evol. Microbiol.">
        <title>Methylocystis iwaonis sp. nov., a type II methane-oxidizing bacterium from surface soil of a rice paddy field in Japan, and emended description of the genus Methylocystis (ex Whittenbury et al. 1970) Bowman et al. 1993.</title>
        <authorList>
            <person name="Kaise H."/>
            <person name="Sawadogo J.B."/>
            <person name="Alam M.S."/>
            <person name="Ueno C."/>
            <person name="Dianou D."/>
            <person name="Shinjo R."/>
            <person name="Asakawa S."/>
        </authorList>
    </citation>
    <scope>NUCLEOTIDE SEQUENCE [LARGE SCALE GENOMIC DNA]</scope>
    <source>
        <strain evidence="1 2">SS37A-Re</strain>
    </source>
</reference>
<sequence length="58" mass="6108">MLILMDALDNVAAFAERAQDVLGFLADYPLVGAEPCGEAKPLKLAAKPISIDRSTSCS</sequence>
<evidence type="ECO:0000313" key="2">
    <source>
        <dbReference type="Proteomes" id="UP001317629"/>
    </source>
</evidence>
<name>A0ABN6VEW0_9HYPH</name>
<dbReference type="EMBL" id="AP027142">
    <property type="protein sequence ID" value="BDV33697.1"/>
    <property type="molecule type" value="Genomic_DNA"/>
</dbReference>
<protein>
    <submittedName>
        <fullName evidence="1">Uncharacterized protein</fullName>
    </submittedName>
</protein>
<dbReference type="Proteomes" id="UP001317629">
    <property type="component" value="Chromosome"/>
</dbReference>